<organism evidence="1 2">
    <name type="scientific">Ascobolus immersus RN42</name>
    <dbReference type="NCBI Taxonomy" id="1160509"/>
    <lineage>
        <taxon>Eukaryota</taxon>
        <taxon>Fungi</taxon>
        <taxon>Dikarya</taxon>
        <taxon>Ascomycota</taxon>
        <taxon>Pezizomycotina</taxon>
        <taxon>Pezizomycetes</taxon>
        <taxon>Pezizales</taxon>
        <taxon>Ascobolaceae</taxon>
        <taxon>Ascobolus</taxon>
    </lineage>
</organism>
<dbReference type="EMBL" id="ML119653">
    <property type="protein sequence ID" value="RPA85571.1"/>
    <property type="molecule type" value="Genomic_DNA"/>
</dbReference>
<evidence type="ECO:0000313" key="1">
    <source>
        <dbReference type="EMBL" id="RPA85571.1"/>
    </source>
</evidence>
<protein>
    <submittedName>
        <fullName evidence="1">Uncharacterized protein</fullName>
    </submittedName>
</protein>
<reference evidence="1 2" key="1">
    <citation type="journal article" date="2018" name="Nat. Ecol. Evol.">
        <title>Pezizomycetes genomes reveal the molecular basis of ectomycorrhizal truffle lifestyle.</title>
        <authorList>
            <person name="Murat C."/>
            <person name="Payen T."/>
            <person name="Noel B."/>
            <person name="Kuo A."/>
            <person name="Morin E."/>
            <person name="Chen J."/>
            <person name="Kohler A."/>
            <person name="Krizsan K."/>
            <person name="Balestrini R."/>
            <person name="Da Silva C."/>
            <person name="Montanini B."/>
            <person name="Hainaut M."/>
            <person name="Levati E."/>
            <person name="Barry K.W."/>
            <person name="Belfiori B."/>
            <person name="Cichocki N."/>
            <person name="Clum A."/>
            <person name="Dockter R.B."/>
            <person name="Fauchery L."/>
            <person name="Guy J."/>
            <person name="Iotti M."/>
            <person name="Le Tacon F."/>
            <person name="Lindquist E.A."/>
            <person name="Lipzen A."/>
            <person name="Malagnac F."/>
            <person name="Mello A."/>
            <person name="Molinier V."/>
            <person name="Miyauchi S."/>
            <person name="Poulain J."/>
            <person name="Riccioni C."/>
            <person name="Rubini A."/>
            <person name="Sitrit Y."/>
            <person name="Splivallo R."/>
            <person name="Traeger S."/>
            <person name="Wang M."/>
            <person name="Zifcakova L."/>
            <person name="Wipf D."/>
            <person name="Zambonelli A."/>
            <person name="Paolocci F."/>
            <person name="Nowrousian M."/>
            <person name="Ottonello S."/>
            <person name="Baldrian P."/>
            <person name="Spatafora J.W."/>
            <person name="Henrissat B."/>
            <person name="Nagy L.G."/>
            <person name="Aury J.M."/>
            <person name="Wincker P."/>
            <person name="Grigoriev I.V."/>
            <person name="Bonfante P."/>
            <person name="Martin F.M."/>
        </authorList>
    </citation>
    <scope>NUCLEOTIDE SEQUENCE [LARGE SCALE GENOMIC DNA]</scope>
    <source>
        <strain evidence="1 2">RN42</strain>
    </source>
</reference>
<accession>A0A3N4IMZ7</accession>
<proteinExistence type="predicted"/>
<keyword evidence="2" id="KW-1185">Reference proteome</keyword>
<sequence length="184" mass="20439">MGSASGRGKCQDCALAGGVDAGCCRNMQERARLRQHLVGLLTVNMPSAYFPTKPILRSYDNASHSRVDPSQAVSTLLSTATLGIVWGVEVGRTGTCNAAFDYNYTETQADQLANRWILFESTVGHHAHTSCPVGKNGREVNNSPSRELVTVRLRQLNSKHIRLRFRMTCWTVWCRESQDPLRIC</sequence>
<dbReference type="AlphaFoldDB" id="A0A3N4IMZ7"/>
<name>A0A3N4IMZ7_ASCIM</name>
<evidence type="ECO:0000313" key="2">
    <source>
        <dbReference type="Proteomes" id="UP000275078"/>
    </source>
</evidence>
<dbReference type="Proteomes" id="UP000275078">
    <property type="component" value="Unassembled WGS sequence"/>
</dbReference>
<gene>
    <name evidence="1" type="ORF">BJ508DRAFT_178415</name>
</gene>